<dbReference type="Proteomes" id="UP000256763">
    <property type="component" value="Unassembled WGS sequence"/>
</dbReference>
<dbReference type="OrthoDB" id="9765776at2"/>
<accession>A0A3E0X0Z8</accession>
<proteinExistence type="predicted"/>
<dbReference type="EMBL" id="NFZW01000002">
    <property type="protein sequence ID" value="RFA38948.1"/>
    <property type="molecule type" value="Genomic_DNA"/>
</dbReference>
<gene>
    <name evidence="6" type="ORF">CAL65_03350</name>
</gene>
<dbReference type="GO" id="GO:0016020">
    <property type="term" value="C:membrane"/>
    <property type="evidence" value="ECO:0007669"/>
    <property type="project" value="UniProtKB-SubCell"/>
</dbReference>
<dbReference type="AlphaFoldDB" id="A0A3E0X0Z8"/>
<dbReference type="SUPFAM" id="SSF58104">
    <property type="entry name" value="Methyl-accepting chemotaxis protein (MCP) signaling domain"/>
    <property type="match status" value="1"/>
</dbReference>
<reference evidence="7" key="1">
    <citation type="submission" date="2017-05" db="EMBL/GenBank/DDBJ databases">
        <authorList>
            <person name="Sharma S."/>
            <person name="Sidhu C."/>
            <person name="Pinnaka A.K."/>
        </authorList>
    </citation>
    <scope>NUCLEOTIDE SEQUENCE [LARGE SCALE GENOMIC DNA]</scope>
    <source>
        <strain evidence="7">AK93</strain>
    </source>
</reference>
<dbReference type="GO" id="GO:0007165">
    <property type="term" value="P:signal transduction"/>
    <property type="evidence" value="ECO:0007669"/>
    <property type="project" value="UniProtKB-KW"/>
</dbReference>
<evidence type="ECO:0000313" key="6">
    <source>
        <dbReference type="EMBL" id="RFA38948.1"/>
    </source>
</evidence>
<feature type="region of interest" description="Disordered" evidence="4">
    <location>
        <begin position="68"/>
        <end position="88"/>
    </location>
</feature>
<dbReference type="Pfam" id="PF00015">
    <property type="entry name" value="MCPsignal"/>
    <property type="match status" value="1"/>
</dbReference>
<evidence type="ECO:0000256" key="2">
    <source>
        <dbReference type="ARBA" id="ARBA00023224"/>
    </source>
</evidence>
<dbReference type="RefSeq" id="WP_116300966.1">
    <property type="nucleotide sequence ID" value="NZ_NFZV01000002.1"/>
</dbReference>
<keyword evidence="2 3" id="KW-0807">Transducer</keyword>
<dbReference type="PANTHER" id="PTHR32089:SF112">
    <property type="entry name" value="LYSOZYME-LIKE PROTEIN-RELATED"/>
    <property type="match status" value="1"/>
</dbReference>
<evidence type="ECO:0000259" key="5">
    <source>
        <dbReference type="PROSITE" id="PS50111"/>
    </source>
</evidence>
<organism evidence="6 7">
    <name type="scientific">Alkalilimnicola ehrlichii</name>
    <dbReference type="NCBI Taxonomy" id="351052"/>
    <lineage>
        <taxon>Bacteria</taxon>
        <taxon>Pseudomonadati</taxon>
        <taxon>Pseudomonadota</taxon>
        <taxon>Gammaproteobacteria</taxon>
        <taxon>Chromatiales</taxon>
        <taxon>Ectothiorhodospiraceae</taxon>
        <taxon>Alkalilimnicola</taxon>
    </lineage>
</organism>
<name>A0A3E0X0Z8_9GAMM</name>
<evidence type="ECO:0000256" key="3">
    <source>
        <dbReference type="PROSITE-ProRule" id="PRU00284"/>
    </source>
</evidence>
<evidence type="ECO:0000256" key="4">
    <source>
        <dbReference type="SAM" id="MobiDB-lite"/>
    </source>
</evidence>
<dbReference type="SMART" id="SM00283">
    <property type="entry name" value="MA"/>
    <property type="match status" value="1"/>
</dbReference>
<evidence type="ECO:0000256" key="1">
    <source>
        <dbReference type="ARBA" id="ARBA00004370"/>
    </source>
</evidence>
<feature type="compositionally biased region" description="Low complexity" evidence="4">
    <location>
        <begin position="75"/>
        <end position="87"/>
    </location>
</feature>
<dbReference type="Gene3D" id="1.10.287.950">
    <property type="entry name" value="Methyl-accepting chemotaxis protein"/>
    <property type="match status" value="1"/>
</dbReference>
<dbReference type="GO" id="GO:0006935">
    <property type="term" value="P:chemotaxis"/>
    <property type="evidence" value="ECO:0007669"/>
    <property type="project" value="UniProtKB-ARBA"/>
</dbReference>
<sequence>MEGARQEAEQTSVRLQDILRQVNQSSTVGAKETAEISSRTNRVAKTVETQSAMAASAARAVERMAHLSEQHTERTTTSAQEASQAEEAAQRWAEVIQKTVDDMQHVAVMVTKAAEQMEELGGFTQDIRQTVDEIHTIAKQTNLLALNAQIEAARAGEMGKGFGVVAEEVKRLANNTHEATGRIGDRILNVVTQTEAALEAMRESSERVQEGRENAASADQGLREIVEHTRRVSGLIAEVATTGEALSRENQAVAGDVEEMSRAMAEVSQVTREIAESITNVDRLMAELSGKVQDLKLN</sequence>
<protein>
    <recommendedName>
        <fullName evidence="5">Methyl-accepting transducer domain-containing protein</fullName>
    </recommendedName>
</protein>
<dbReference type="PROSITE" id="PS50111">
    <property type="entry name" value="CHEMOTAXIS_TRANSDUC_2"/>
    <property type="match status" value="1"/>
</dbReference>
<evidence type="ECO:0000313" key="7">
    <source>
        <dbReference type="Proteomes" id="UP000256763"/>
    </source>
</evidence>
<comment type="caution">
    <text evidence="6">The sequence shown here is derived from an EMBL/GenBank/DDBJ whole genome shotgun (WGS) entry which is preliminary data.</text>
</comment>
<dbReference type="PANTHER" id="PTHR32089">
    <property type="entry name" value="METHYL-ACCEPTING CHEMOTAXIS PROTEIN MCPB"/>
    <property type="match status" value="1"/>
</dbReference>
<comment type="subcellular location">
    <subcellularLocation>
        <location evidence="1">Membrane</location>
    </subcellularLocation>
</comment>
<feature type="domain" description="Methyl-accepting transducer" evidence="5">
    <location>
        <begin position="25"/>
        <end position="268"/>
    </location>
</feature>
<keyword evidence="7" id="KW-1185">Reference proteome</keyword>
<dbReference type="InterPro" id="IPR004089">
    <property type="entry name" value="MCPsignal_dom"/>
</dbReference>